<keyword evidence="5 6" id="KW-0067">ATP-binding</keyword>
<evidence type="ECO:0000256" key="4">
    <source>
        <dbReference type="ARBA" id="ARBA00022777"/>
    </source>
</evidence>
<dbReference type="SMART" id="SM00220">
    <property type="entry name" value="S_TKc"/>
    <property type="match status" value="1"/>
</dbReference>
<evidence type="ECO:0000256" key="6">
    <source>
        <dbReference type="PROSITE-ProRule" id="PRU10141"/>
    </source>
</evidence>
<dbReference type="CDD" id="cd07834">
    <property type="entry name" value="STKc_MAPK"/>
    <property type="match status" value="1"/>
</dbReference>
<dbReference type="Gene3D" id="3.30.200.20">
    <property type="entry name" value="Phosphorylase Kinase, domain 1"/>
    <property type="match status" value="1"/>
</dbReference>
<dbReference type="PROSITE" id="PS00107">
    <property type="entry name" value="PROTEIN_KINASE_ATP"/>
    <property type="match status" value="1"/>
</dbReference>
<dbReference type="FunFam" id="3.30.200.20:FF:000046">
    <property type="entry name" value="Mitogen-activated protein kinase"/>
    <property type="match status" value="1"/>
</dbReference>
<dbReference type="InterPro" id="IPR008271">
    <property type="entry name" value="Ser/Thr_kinase_AS"/>
</dbReference>
<dbReference type="PROSITE" id="PS50011">
    <property type="entry name" value="PROTEIN_KINASE_DOM"/>
    <property type="match status" value="1"/>
</dbReference>
<dbReference type="InterPro" id="IPR050117">
    <property type="entry name" value="MAPK"/>
</dbReference>
<evidence type="ECO:0000313" key="10">
    <source>
        <dbReference type="Proteomes" id="UP001295684"/>
    </source>
</evidence>
<evidence type="ECO:0000259" key="8">
    <source>
        <dbReference type="PROSITE" id="PS50011"/>
    </source>
</evidence>
<keyword evidence="4" id="KW-0418">Kinase</keyword>
<dbReference type="Gene3D" id="1.10.510.10">
    <property type="entry name" value="Transferase(Phosphotransferase) domain 1"/>
    <property type="match status" value="1"/>
</dbReference>
<dbReference type="GO" id="GO:0004674">
    <property type="term" value="F:protein serine/threonine kinase activity"/>
    <property type="evidence" value="ECO:0007669"/>
    <property type="project" value="UniProtKB-KW"/>
</dbReference>
<dbReference type="InterPro" id="IPR000719">
    <property type="entry name" value="Prot_kinase_dom"/>
</dbReference>
<dbReference type="Proteomes" id="UP001295684">
    <property type="component" value="Unassembled WGS sequence"/>
</dbReference>
<evidence type="ECO:0000256" key="5">
    <source>
        <dbReference type="ARBA" id="ARBA00022840"/>
    </source>
</evidence>
<feature type="domain" description="Protein kinase" evidence="8">
    <location>
        <begin position="20"/>
        <end position="309"/>
    </location>
</feature>
<dbReference type="SUPFAM" id="SSF56112">
    <property type="entry name" value="Protein kinase-like (PK-like)"/>
    <property type="match status" value="1"/>
</dbReference>
<feature type="binding site" evidence="6">
    <location>
        <position position="50"/>
    </location>
    <ligand>
        <name>ATP</name>
        <dbReference type="ChEBI" id="CHEBI:30616"/>
    </ligand>
</feature>
<evidence type="ECO:0000313" key="9">
    <source>
        <dbReference type="EMBL" id="CAI2364721.1"/>
    </source>
</evidence>
<keyword evidence="3 6" id="KW-0547">Nucleotide-binding</keyword>
<evidence type="ECO:0000256" key="1">
    <source>
        <dbReference type="ARBA" id="ARBA00022527"/>
    </source>
</evidence>
<name>A0AAD1UDQ2_EUPCR</name>
<accession>A0AAD1UDQ2</accession>
<keyword evidence="2" id="KW-0808">Transferase</keyword>
<comment type="similarity">
    <text evidence="7">Belongs to the protein kinase superfamily.</text>
</comment>
<proteinExistence type="inferred from homology"/>
<evidence type="ECO:0000256" key="2">
    <source>
        <dbReference type="ARBA" id="ARBA00022679"/>
    </source>
</evidence>
<keyword evidence="1 7" id="KW-0723">Serine/threonine-protein kinase</keyword>
<organism evidence="9 10">
    <name type="scientific">Euplotes crassus</name>
    <dbReference type="NCBI Taxonomy" id="5936"/>
    <lineage>
        <taxon>Eukaryota</taxon>
        <taxon>Sar</taxon>
        <taxon>Alveolata</taxon>
        <taxon>Ciliophora</taxon>
        <taxon>Intramacronucleata</taxon>
        <taxon>Spirotrichea</taxon>
        <taxon>Hypotrichia</taxon>
        <taxon>Euplotida</taxon>
        <taxon>Euplotidae</taxon>
        <taxon>Moneuplotes</taxon>
    </lineage>
</organism>
<dbReference type="AlphaFoldDB" id="A0AAD1UDQ2"/>
<dbReference type="InterPro" id="IPR011009">
    <property type="entry name" value="Kinase-like_dom_sf"/>
</dbReference>
<dbReference type="PROSITE" id="PS00108">
    <property type="entry name" value="PROTEIN_KINASE_ST"/>
    <property type="match status" value="1"/>
</dbReference>
<dbReference type="PANTHER" id="PTHR24055">
    <property type="entry name" value="MITOGEN-ACTIVATED PROTEIN KINASE"/>
    <property type="match status" value="1"/>
</dbReference>
<reference evidence="9" key="1">
    <citation type="submission" date="2023-07" db="EMBL/GenBank/DDBJ databases">
        <authorList>
            <consortium name="AG Swart"/>
            <person name="Singh M."/>
            <person name="Singh A."/>
            <person name="Seah K."/>
            <person name="Emmerich C."/>
        </authorList>
    </citation>
    <scope>NUCLEOTIDE SEQUENCE</scope>
    <source>
        <strain evidence="9">DP1</strain>
    </source>
</reference>
<comment type="caution">
    <text evidence="9">The sequence shown here is derived from an EMBL/GenBank/DDBJ whole genome shotgun (WGS) entry which is preliminary data.</text>
</comment>
<keyword evidence="10" id="KW-1185">Reference proteome</keyword>
<dbReference type="Pfam" id="PF00069">
    <property type="entry name" value="Pkinase"/>
    <property type="match status" value="1"/>
</dbReference>
<dbReference type="FunFam" id="1.10.510.10:FF:000040">
    <property type="entry name" value="Mitogen-activated protein kinase"/>
    <property type="match status" value="1"/>
</dbReference>
<gene>
    <name evidence="9" type="ORF">ECRASSUSDP1_LOCUS6067</name>
</gene>
<evidence type="ECO:0000256" key="3">
    <source>
        <dbReference type="ARBA" id="ARBA00022741"/>
    </source>
</evidence>
<evidence type="ECO:0000256" key="7">
    <source>
        <dbReference type="RuleBase" id="RU000304"/>
    </source>
</evidence>
<dbReference type="GO" id="GO:0005524">
    <property type="term" value="F:ATP binding"/>
    <property type="evidence" value="ECO:0007669"/>
    <property type="project" value="UniProtKB-UniRule"/>
</dbReference>
<dbReference type="EMBL" id="CAMPGE010005879">
    <property type="protein sequence ID" value="CAI2364721.1"/>
    <property type="molecule type" value="Genomic_DNA"/>
</dbReference>
<protein>
    <recommendedName>
        <fullName evidence="8">Protein kinase domain-containing protein</fullName>
    </recommendedName>
</protein>
<sequence length="359" mass="41062">MEDHQKYEIFGYVFELPPKYEPIKMIGKGTYGAVVSATNKEEDKGVAIKKLSKIEDIIDAKRVLREIIIMKNLKHENILGLLDVVYVSKEDEILGDIYLVTELMETDLNRVLRSKQELTDEHIAYFTYQILRAFKFIHSAKVIHRDLKPSNILLTESCDLKLCDFGLSRNLSIQKQEDLTEYVVTRFYRAPEIMLSSHSYSNSVDTWSIGCTLGEIINNGKVLFPGENYIEQVNLIIDKRGTPDEETMKSISNENAKKYIESLGTKDKLPMDELVPFNNSDAQDLIDKLLDLNPSTRITVDEALKHPYLANLHDPDDEPVFEGDIDFSFEGNADLTLEDVKKLILSEISSYNSAYYDLL</sequence>
<dbReference type="InterPro" id="IPR017441">
    <property type="entry name" value="Protein_kinase_ATP_BS"/>
</dbReference>